<name>A0AC34QJ60_9BILA</name>
<sequence>MLPTPSSSLSSNSIQTLSPTLAPTMPTISPISFPTFPTLFPMATFPAFTLPPSFDKMAAGYIKKDKKKRKKHRRKPTKKIHNSEENNFDLDEKSEKTLPKVESRLPKFADEQNPSKTAEKDWMVPYYADDKKNQS</sequence>
<proteinExistence type="predicted"/>
<dbReference type="WBParaSite" id="JU765_v2.g16807.t1">
    <property type="protein sequence ID" value="JU765_v2.g16807.t1"/>
    <property type="gene ID" value="JU765_v2.g16807"/>
</dbReference>
<organism evidence="1 2">
    <name type="scientific">Panagrolaimus sp. JU765</name>
    <dbReference type="NCBI Taxonomy" id="591449"/>
    <lineage>
        <taxon>Eukaryota</taxon>
        <taxon>Metazoa</taxon>
        <taxon>Ecdysozoa</taxon>
        <taxon>Nematoda</taxon>
        <taxon>Chromadorea</taxon>
        <taxon>Rhabditida</taxon>
        <taxon>Tylenchina</taxon>
        <taxon>Panagrolaimomorpha</taxon>
        <taxon>Panagrolaimoidea</taxon>
        <taxon>Panagrolaimidae</taxon>
        <taxon>Panagrolaimus</taxon>
    </lineage>
</organism>
<accession>A0AC34QJ60</accession>
<evidence type="ECO:0000313" key="2">
    <source>
        <dbReference type="WBParaSite" id="JU765_v2.g16807.t1"/>
    </source>
</evidence>
<protein>
    <submittedName>
        <fullName evidence="2">Uncharacterized protein</fullName>
    </submittedName>
</protein>
<reference evidence="2" key="1">
    <citation type="submission" date="2022-11" db="UniProtKB">
        <authorList>
            <consortium name="WormBaseParasite"/>
        </authorList>
    </citation>
    <scope>IDENTIFICATION</scope>
</reference>
<dbReference type="Proteomes" id="UP000887576">
    <property type="component" value="Unplaced"/>
</dbReference>
<evidence type="ECO:0000313" key="1">
    <source>
        <dbReference type="Proteomes" id="UP000887576"/>
    </source>
</evidence>